<evidence type="ECO:0000313" key="2">
    <source>
        <dbReference type="Proteomes" id="UP000053647"/>
    </source>
</evidence>
<accession>A0A0C9SZI3</accession>
<dbReference type="AlphaFoldDB" id="A0A0C9SZI3"/>
<keyword evidence="2" id="KW-1185">Reference proteome</keyword>
<proteinExistence type="predicted"/>
<dbReference type="HOGENOM" id="CLU_091791_1_2_1"/>
<protein>
    <submittedName>
        <fullName evidence="1">Uncharacterized protein</fullName>
    </submittedName>
</protein>
<feature type="non-terminal residue" evidence="1">
    <location>
        <position position="1"/>
    </location>
</feature>
<sequence>SVLEGCGKSFTAADEKCEKTSTQFFADTGFMALVCRHDCVLWLVNMTSAGKKQHYALALIFDHIPSDMTIGLLYDIGCQLEHSCRKWRLLDTFILSCLTFGILVFHAYGHQWPCQILYHPHKCVGFGLTDGEGCEQLWSFLKPLIPTLHVSGVSIVLFDPCLSGPYMSSLKFHK</sequence>
<dbReference type="EMBL" id="KN821723">
    <property type="protein sequence ID" value="KIJ04553.1"/>
    <property type="molecule type" value="Genomic_DNA"/>
</dbReference>
<dbReference type="Proteomes" id="UP000053647">
    <property type="component" value="Unassembled WGS sequence"/>
</dbReference>
<evidence type="ECO:0000313" key="1">
    <source>
        <dbReference type="EMBL" id="KIJ04553.1"/>
    </source>
</evidence>
<dbReference type="OrthoDB" id="3364670at2759"/>
<name>A0A0C9SZI3_PAXIN</name>
<dbReference type="Pfam" id="PF18758">
    <property type="entry name" value="KDZ"/>
    <property type="match status" value="1"/>
</dbReference>
<reference evidence="1 2" key="1">
    <citation type="submission" date="2014-06" db="EMBL/GenBank/DDBJ databases">
        <authorList>
            <consortium name="DOE Joint Genome Institute"/>
            <person name="Kuo A."/>
            <person name="Kohler A."/>
            <person name="Nagy L.G."/>
            <person name="Floudas D."/>
            <person name="Copeland A."/>
            <person name="Barry K.W."/>
            <person name="Cichocki N."/>
            <person name="Veneault-Fourrey C."/>
            <person name="LaButti K."/>
            <person name="Lindquist E.A."/>
            <person name="Lipzen A."/>
            <person name="Lundell T."/>
            <person name="Morin E."/>
            <person name="Murat C."/>
            <person name="Sun H."/>
            <person name="Tunlid A."/>
            <person name="Henrissat B."/>
            <person name="Grigoriev I.V."/>
            <person name="Hibbett D.S."/>
            <person name="Martin F."/>
            <person name="Nordberg H.P."/>
            <person name="Cantor M.N."/>
            <person name="Hua S.X."/>
        </authorList>
    </citation>
    <scope>NUCLEOTIDE SEQUENCE [LARGE SCALE GENOMIC DNA]</scope>
    <source>
        <strain evidence="1 2">ATCC 200175</strain>
    </source>
</reference>
<dbReference type="InterPro" id="IPR040521">
    <property type="entry name" value="KDZ"/>
</dbReference>
<organism evidence="1 2">
    <name type="scientific">Paxillus involutus ATCC 200175</name>
    <dbReference type="NCBI Taxonomy" id="664439"/>
    <lineage>
        <taxon>Eukaryota</taxon>
        <taxon>Fungi</taxon>
        <taxon>Dikarya</taxon>
        <taxon>Basidiomycota</taxon>
        <taxon>Agaricomycotina</taxon>
        <taxon>Agaricomycetes</taxon>
        <taxon>Agaricomycetidae</taxon>
        <taxon>Boletales</taxon>
        <taxon>Paxilineae</taxon>
        <taxon>Paxillaceae</taxon>
        <taxon>Paxillus</taxon>
    </lineage>
</organism>
<dbReference type="PANTHER" id="PTHR33096:SF1">
    <property type="entry name" value="CXC1-LIKE CYSTEINE CLUSTER ASSOCIATED WITH KDZ TRANSPOSASES DOMAIN-CONTAINING PROTEIN"/>
    <property type="match status" value="1"/>
</dbReference>
<dbReference type="PANTHER" id="PTHR33096">
    <property type="entry name" value="CXC2 DOMAIN-CONTAINING PROTEIN"/>
    <property type="match status" value="1"/>
</dbReference>
<gene>
    <name evidence="1" type="ORF">PAXINDRAFT_94573</name>
</gene>
<reference evidence="2" key="2">
    <citation type="submission" date="2015-01" db="EMBL/GenBank/DDBJ databases">
        <title>Evolutionary Origins and Diversification of the Mycorrhizal Mutualists.</title>
        <authorList>
            <consortium name="DOE Joint Genome Institute"/>
            <consortium name="Mycorrhizal Genomics Consortium"/>
            <person name="Kohler A."/>
            <person name="Kuo A."/>
            <person name="Nagy L.G."/>
            <person name="Floudas D."/>
            <person name="Copeland A."/>
            <person name="Barry K.W."/>
            <person name="Cichocki N."/>
            <person name="Veneault-Fourrey C."/>
            <person name="LaButti K."/>
            <person name="Lindquist E.A."/>
            <person name="Lipzen A."/>
            <person name="Lundell T."/>
            <person name="Morin E."/>
            <person name="Murat C."/>
            <person name="Riley R."/>
            <person name="Ohm R."/>
            <person name="Sun H."/>
            <person name="Tunlid A."/>
            <person name="Henrissat B."/>
            <person name="Grigoriev I.V."/>
            <person name="Hibbett D.S."/>
            <person name="Martin F."/>
        </authorList>
    </citation>
    <scope>NUCLEOTIDE SEQUENCE [LARGE SCALE GENOMIC DNA]</scope>
    <source>
        <strain evidence="2">ATCC 200175</strain>
    </source>
</reference>